<protein>
    <recommendedName>
        <fullName evidence="4 5">Cell division protein FtsZ</fullName>
    </recommendedName>
</protein>
<evidence type="ECO:0000256" key="2">
    <source>
        <dbReference type="ARBA" id="ARBA00022741"/>
    </source>
</evidence>
<evidence type="ECO:0000256" key="3">
    <source>
        <dbReference type="ARBA" id="ARBA00023134"/>
    </source>
</evidence>
<dbReference type="InterPro" id="IPR018316">
    <property type="entry name" value="Tubulin/FtsZ_2-layer-sand-dom"/>
</dbReference>
<dbReference type="Pfam" id="PF00091">
    <property type="entry name" value="Tubulin"/>
    <property type="match status" value="1"/>
</dbReference>
<dbReference type="SUPFAM" id="SSF52490">
    <property type="entry name" value="Tubulin nucleotide-binding domain-like"/>
    <property type="match status" value="1"/>
</dbReference>
<dbReference type="Proteomes" id="UP000323707">
    <property type="component" value="Unassembled WGS sequence"/>
</dbReference>
<keyword evidence="4 8" id="KW-0132">Cell division</keyword>
<dbReference type="SMART" id="SM00864">
    <property type="entry name" value="Tubulin"/>
    <property type="match status" value="1"/>
</dbReference>
<feature type="domain" description="Tubulin/FtsZ 2-layer sandwich" evidence="7">
    <location>
        <begin position="215"/>
        <end position="335"/>
    </location>
</feature>
<evidence type="ECO:0000259" key="6">
    <source>
        <dbReference type="SMART" id="SM00864"/>
    </source>
</evidence>
<dbReference type="SMART" id="SM00865">
    <property type="entry name" value="Tubulin_C"/>
    <property type="match status" value="1"/>
</dbReference>
<evidence type="ECO:0000313" key="9">
    <source>
        <dbReference type="Proteomes" id="UP000323707"/>
    </source>
</evidence>
<dbReference type="EMBL" id="VXKE01000018">
    <property type="protein sequence ID" value="KAA8708953.1"/>
    <property type="molecule type" value="Genomic_DNA"/>
</dbReference>
<comment type="subunit">
    <text evidence="4">Homodimer. Polymerizes to form a dynamic ring structure in a strictly GTP-dependent manner. Interacts directly with several other division proteins.</text>
</comment>
<dbReference type="InterPro" id="IPR024757">
    <property type="entry name" value="FtsZ_C"/>
</dbReference>
<dbReference type="PRINTS" id="PR00423">
    <property type="entry name" value="CELLDVISFTSZ"/>
</dbReference>
<name>A0A5M9QJG7_9HELI</name>
<dbReference type="GO" id="GO:0032153">
    <property type="term" value="C:cell division site"/>
    <property type="evidence" value="ECO:0007669"/>
    <property type="project" value="UniProtKB-UniRule"/>
</dbReference>
<dbReference type="InterPro" id="IPR037103">
    <property type="entry name" value="Tubulin/FtsZ-like_C"/>
</dbReference>
<dbReference type="Pfam" id="PF12327">
    <property type="entry name" value="FtsZ_C"/>
    <property type="match status" value="1"/>
</dbReference>
<dbReference type="InterPro" id="IPR008280">
    <property type="entry name" value="Tub_FtsZ_C"/>
</dbReference>
<comment type="caution">
    <text evidence="8">The sequence shown here is derived from an EMBL/GenBank/DDBJ whole genome shotgun (WGS) entry which is preliminary data.</text>
</comment>
<feature type="domain" description="Tubulin/FtsZ GTPase" evidence="6">
    <location>
        <begin position="18"/>
        <end position="211"/>
    </location>
</feature>
<feature type="binding site" evidence="4">
    <location>
        <position position="149"/>
    </location>
    <ligand>
        <name>GTP</name>
        <dbReference type="ChEBI" id="CHEBI:37565"/>
    </ligand>
</feature>
<dbReference type="GO" id="GO:0005525">
    <property type="term" value="F:GTP binding"/>
    <property type="evidence" value="ECO:0007669"/>
    <property type="project" value="UniProtKB-UniRule"/>
</dbReference>
<dbReference type="HAMAP" id="MF_00909">
    <property type="entry name" value="FtsZ"/>
    <property type="match status" value="1"/>
</dbReference>
<accession>A0A5M9QJG7</accession>
<dbReference type="InterPro" id="IPR036525">
    <property type="entry name" value="Tubulin/FtsZ_GTPase_sf"/>
</dbReference>
<organism evidence="8 9">
    <name type="scientific">Helicobacter canis</name>
    <dbReference type="NCBI Taxonomy" id="29419"/>
    <lineage>
        <taxon>Bacteria</taxon>
        <taxon>Pseudomonadati</taxon>
        <taxon>Campylobacterota</taxon>
        <taxon>Epsilonproteobacteria</taxon>
        <taxon>Campylobacterales</taxon>
        <taxon>Helicobacteraceae</taxon>
        <taxon>Helicobacter</taxon>
    </lineage>
</organism>
<dbReference type="GO" id="GO:0000917">
    <property type="term" value="P:division septum assembly"/>
    <property type="evidence" value="ECO:0007669"/>
    <property type="project" value="UniProtKB-KW"/>
</dbReference>
<comment type="subcellular location">
    <subcellularLocation>
        <location evidence="4">Cytoplasm</location>
    </subcellularLocation>
    <text evidence="4">Assembles at midcell at the inner surface of the cytoplasmic membrane.</text>
</comment>
<evidence type="ECO:0000256" key="1">
    <source>
        <dbReference type="ARBA" id="ARBA00009690"/>
    </source>
</evidence>
<keyword evidence="4" id="KW-0131">Cell cycle</keyword>
<dbReference type="NCBIfam" id="TIGR00065">
    <property type="entry name" value="ftsZ"/>
    <property type="match status" value="1"/>
</dbReference>
<proteinExistence type="inferred from homology"/>
<dbReference type="GO" id="GO:0043093">
    <property type="term" value="P:FtsZ-dependent cytokinesis"/>
    <property type="evidence" value="ECO:0007669"/>
    <property type="project" value="UniProtKB-UniRule"/>
</dbReference>
<dbReference type="InterPro" id="IPR045061">
    <property type="entry name" value="FtsZ/CetZ"/>
</dbReference>
<dbReference type="SUPFAM" id="SSF55307">
    <property type="entry name" value="Tubulin C-terminal domain-like"/>
    <property type="match status" value="1"/>
</dbReference>
<keyword evidence="4" id="KW-0717">Septation</keyword>
<comment type="similarity">
    <text evidence="1 4">Belongs to the FtsZ family.</text>
</comment>
<evidence type="ECO:0000256" key="4">
    <source>
        <dbReference type="HAMAP-Rule" id="MF_00909"/>
    </source>
</evidence>
<gene>
    <name evidence="4 8" type="primary">ftsZ</name>
    <name evidence="8" type="ORF">F4V45_05940</name>
</gene>
<comment type="function">
    <text evidence="4">Essential cell division protein that forms a contractile ring structure (Z ring) at the future cell division site. The regulation of the ring assembly controls the timing and the location of cell division. One of the functions of the FtsZ ring is to recruit other cell division proteins to the septum to produce a new cell wall between the dividing cells. Binds GTP and shows GTPase activity.</text>
</comment>
<dbReference type="GO" id="GO:0003924">
    <property type="term" value="F:GTPase activity"/>
    <property type="evidence" value="ECO:0007669"/>
    <property type="project" value="UniProtKB-UniRule"/>
</dbReference>
<reference evidence="8 9" key="1">
    <citation type="submission" date="2019-09" db="EMBL/GenBank/DDBJ databases">
        <title>Draft genome sequence of various Type strains from the CCUG.</title>
        <authorList>
            <person name="Pineiro-Iglesias B."/>
            <person name="Tunovic T."/>
            <person name="Unosson C."/>
            <person name="Inganas E."/>
            <person name="Ohlen M."/>
            <person name="Cardew S."/>
            <person name="Jensie-Markopoulos S."/>
            <person name="Salva-Serra F."/>
            <person name="Jaen-Luchoro D."/>
            <person name="Karlsson R."/>
            <person name="Svensson-Stadler L."/>
            <person name="Chun J."/>
            <person name="Moore E."/>
        </authorList>
    </citation>
    <scope>NUCLEOTIDE SEQUENCE [LARGE SCALE GENOMIC DNA]</scope>
    <source>
        <strain evidence="8 9">CCUG 32756T</strain>
    </source>
</reference>
<keyword evidence="3 4" id="KW-0342">GTP-binding</keyword>
<dbReference type="CDD" id="cd02201">
    <property type="entry name" value="FtsZ_type1"/>
    <property type="match status" value="1"/>
</dbReference>
<keyword evidence="2 4" id="KW-0547">Nucleotide-binding</keyword>
<dbReference type="PANTHER" id="PTHR30314">
    <property type="entry name" value="CELL DIVISION PROTEIN FTSZ-RELATED"/>
    <property type="match status" value="1"/>
</dbReference>
<dbReference type="GO" id="GO:0051258">
    <property type="term" value="P:protein polymerization"/>
    <property type="evidence" value="ECO:0007669"/>
    <property type="project" value="UniProtKB-UniRule"/>
</dbReference>
<keyword evidence="4" id="KW-0963">Cytoplasm</keyword>
<evidence type="ECO:0000256" key="5">
    <source>
        <dbReference type="NCBIfam" id="TIGR00065"/>
    </source>
</evidence>
<dbReference type="InterPro" id="IPR003008">
    <property type="entry name" value="Tubulin_FtsZ_GTPase"/>
</dbReference>
<feature type="binding site" evidence="4">
    <location>
        <position position="193"/>
    </location>
    <ligand>
        <name>GTP</name>
        <dbReference type="ChEBI" id="CHEBI:37565"/>
    </ligand>
</feature>
<feature type="binding site" evidence="4">
    <location>
        <position position="145"/>
    </location>
    <ligand>
        <name>GTP</name>
        <dbReference type="ChEBI" id="CHEBI:37565"/>
    </ligand>
</feature>
<dbReference type="InterPro" id="IPR000158">
    <property type="entry name" value="Cell_div_FtsZ"/>
</dbReference>
<dbReference type="RefSeq" id="WP_150337488.1">
    <property type="nucleotide sequence ID" value="NZ_CAUWKU010000022.1"/>
</dbReference>
<dbReference type="Gene3D" id="3.30.1330.20">
    <property type="entry name" value="Tubulin/FtsZ, C-terminal domain"/>
    <property type="match status" value="1"/>
</dbReference>
<feature type="binding site" evidence="4">
    <location>
        <begin position="114"/>
        <end position="116"/>
    </location>
    <ligand>
        <name>GTP</name>
        <dbReference type="ChEBI" id="CHEBI:37565"/>
    </ligand>
</feature>
<dbReference type="FunFam" id="3.40.50.1440:FF:000001">
    <property type="entry name" value="Cell division protein FtsZ"/>
    <property type="match status" value="1"/>
</dbReference>
<evidence type="ECO:0000313" key="8">
    <source>
        <dbReference type="EMBL" id="KAA8708953.1"/>
    </source>
</evidence>
<sequence length="383" mass="40718">MQDTHIEVQEIRQTKGAKLVVVGVGGGGSNMVAHLYHNNQHQDLTLIVANTDYQHLSVSPVPNKIQLGERLTSGLGAGADDEVGKKAALESADEIKQALSGADMVIVCVGLGGGTGTGAAPVVAQIAKDLGALTVAVATKPFTMEGNKRIKTAQRGFDELNKITDSIIVVPNDKVLSIIGKNTGLRESFRHIDDVLARAANGISSVILTYGAGDINVDFADLTSVMQHKGLALMGIGEGSGENACIDALRNAVESPLFDNLSISGARGVLLSFEMHPDHPMFQLTDALSYIHEVADADDAEIIWGTNTDESRPLDFMRVTVIATGFEKSITTSHQAPQQEVKQPAAKAQQETLQMDLTALLRASGSDEVVDYDSPAWQRAKKD</sequence>
<evidence type="ECO:0000259" key="7">
    <source>
        <dbReference type="SMART" id="SM00865"/>
    </source>
</evidence>
<dbReference type="PANTHER" id="PTHR30314:SF3">
    <property type="entry name" value="MITOCHONDRIAL DIVISION PROTEIN FSZA"/>
    <property type="match status" value="1"/>
</dbReference>
<dbReference type="GO" id="GO:0005737">
    <property type="term" value="C:cytoplasm"/>
    <property type="evidence" value="ECO:0007669"/>
    <property type="project" value="UniProtKB-SubCell"/>
</dbReference>
<dbReference type="AlphaFoldDB" id="A0A5M9QJG7"/>
<dbReference type="Gene3D" id="3.40.50.1440">
    <property type="entry name" value="Tubulin/FtsZ, GTPase domain"/>
    <property type="match status" value="1"/>
</dbReference>
<feature type="binding site" evidence="4">
    <location>
        <begin position="26"/>
        <end position="30"/>
    </location>
    <ligand>
        <name>GTP</name>
        <dbReference type="ChEBI" id="CHEBI:37565"/>
    </ligand>
</feature>